<dbReference type="OrthoDB" id="9800801at2"/>
<evidence type="ECO:0000256" key="2">
    <source>
        <dbReference type="ARBA" id="ARBA00022603"/>
    </source>
</evidence>
<dbReference type="PANTHER" id="PTHR13370">
    <property type="entry name" value="RNA METHYLASE-RELATED"/>
    <property type="match status" value="1"/>
</dbReference>
<reference evidence="6 7" key="1">
    <citation type="submission" date="2019-03" db="EMBL/GenBank/DDBJ databases">
        <title>Deep-cultivation of Planctomycetes and their phenomic and genomic characterization uncovers novel biology.</title>
        <authorList>
            <person name="Wiegand S."/>
            <person name="Jogler M."/>
            <person name="Boedeker C."/>
            <person name="Pinto D."/>
            <person name="Vollmers J."/>
            <person name="Rivas-Marin E."/>
            <person name="Kohn T."/>
            <person name="Peeters S.H."/>
            <person name="Heuer A."/>
            <person name="Rast P."/>
            <person name="Oberbeckmann S."/>
            <person name="Bunk B."/>
            <person name="Jeske O."/>
            <person name="Meyerdierks A."/>
            <person name="Storesund J.E."/>
            <person name="Kallscheuer N."/>
            <person name="Luecker S."/>
            <person name="Lage O.M."/>
            <person name="Pohl T."/>
            <person name="Merkel B.J."/>
            <person name="Hornburger P."/>
            <person name="Mueller R.-W."/>
            <person name="Bruemmer F."/>
            <person name="Labrenz M."/>
            <person name="Spormann A.M."/>
            <person name="Op den Camp H."/>
            <person name="Overmann J."/>
            <person name="Amann R."/>
            <person name="Jetten M.S.M."/>
            <person name="Mascher T."/>
            <person name="Medema M.H."/>
            <person name="Devos D.P."/>
            <person name="Kaster A.-K."/>
            <person name="Ovreas L."/>
            <person name="Rohde M."/>
            <person name="Galperin M.Y."/>
            <person name="Jogler C."/>
        </authorList>
    </citation>
    <scope>NUCLEOTIDE SEQUENCE [LARGE SCALE GENOMIC DNA]</scope>
    <source>
        <strain evidence="6 7">Enr13</strain>
    </source>
</reference>
<dbReference type="SUPFAM" id="SSF53335">
    <property type="entry name" value="S-adenosyl-L-methionine-dependent methyltransferases"/>
    <property type="match status" value="1"/>
</dbReference>
<dbReference type="GO" id="GO:0032259">
    <property type="term" value="P:methylation"/>
    <property type="evidence" value="ECO:0007669"/>
    <property type="project" value="UniProtKB-KW"/>
</dbReference>
<dbReference type="Gene3D" id="3.40.50.150">
    <property type="entry name" value="Vaccinia Virus protein VP39"/>
    <property type="match status" value="1"/>
</dbReference>
<dbReference type="InterPro" id="IPR001091">
    <property type="entry name" value="RM_Methyltransferase"/>
</dbReference>
<dbReference type="InterPro" id="IPR002941">
    <property type="entry name" value="DNA_methylase_N4/N6"/>
</dbReference>
<dbReference type="GO" id="GO:0003677">
    <property type="term" value="F:DNA binding"/>
    <property type="evidence" value="ECO:0007669"/>
    <property type="project" value="InterPro"/>
</dbReference>
<dbReference type="RefSeq" id="WP_145388369.1">
    <property type="nucleotide sequence ID" value="NZ_CP037423.1"/>
</dbReference>
<evidence type="ECO:0000256" key="3">
    <source>
        <dbReference type="ARBA" id="ARBA00022679"/>
    </source>
</evidence>
<sequence length="231" mass="26096">MEPYYSEDGIRIYHGDCRDVIPRLDVEQFDLVLTDPPYSGRTHDGARTNREGDRQRPFIKFASMTGAEVASVFELCAVRLRSWLISFVDWRHMLLLESTPPSGLRFVRFGIWDKPNGTPQISGDRPAMGWEAIAILHRQGGRMVWNGGGHRAVWSSLRESNVVHRTQKPLRLIKQLAAEFTQPGDLILDPFMGSGTTLRAAKDVGCRAIGIELDERYCEAAANRLRQGVLF</sequence>
<name>A0A518HSZ8_9BACT</name>
<dbReference type="PANTHER" id="PTHR13370:SF3">
    <property type="entry name" value="TRNA (GUANINE(10)-N2)-METHYLTRANSFERASE HOMOLOG"/>
    <property type="match status" value="1"/>
</dbReference>
<dbReference type="GO" id="GO:0005737">
    <property type="term" value="C:cytoplasm"/>
    <property type="evidence" value="ECO:0007669"/>
    <property type="project" value="TreeGrafter"/>
</dbReference>
<evidence type="ECO:0000256" key="1">
    <source>
        <dbReference type="ARBA" id="ARBA00006594"/>
    </source>
</evidence>
<dbReference type="EC" id="2.1.1.-" evidence="4"/>
<dbReference type="AlphaFoldDB" id="A0A518HSZ8"/>
<keyword evidence="7" id="KW-1185">Reference proteome</keyword>
<dbReference type="Pfam" id="PF01555">
    <property type="entry name" value="N6_N4_Mtase"/>
    <property type="match status" value="1"/>
</dbReference>
<dbReference type="PROSITE" id="PS00092">
    <property type="entry name" value="N6_MTASE"/>
    <property type="match status" value="1"/>
</dbReference>
<protein>
    <recommendedName>
        <fullName evidence="4">Methyltransferase</fullName>
        <ecNumber evidence="4">2.1.1.-</ecNumber>
    </recommendedName>
</protein>
<organism evidence="6 7">
    <name type="scientific">Stieleria neptunia</name>
    <dbReference type="NCBI Taxonomy" id="2527979"/>
    <lineage>
        <taxon>Bacteria</taxon>
        <taxon>Pseudomonadati</taxon>
        <taxon>Planctomycetota</taxon>
        <taxon>Planctomycetia</taxon>
        <taxon>Pirellulales</taxon>
        <taxon>Pirellulaceae</taxon>
        <taxon>Stieleria</taxon>
    </lineage>
</organism>
<dbReference type="EMBL" id="CP037423">
    <property type="protein sequence ID" value="QDV43956.1"/>
    <property type="molecule type" value="Genomic_DNA"/>
</dbReference>
<evidence type="ECO:0000313" key="7">
    <source>
        <dbReference type="Proteomes" id="UP000319004"/>
    </source>
</evidence>
<feature type="domain" description="DNA methylase N-4/N-6" evidence="5">
    <location>
        <begin position="30"/>
        <end position="222"/>
    </location>
</feature>
<dbReference type="REBASE" id="357100">
    <property type="entry name" value="M.PbaEnr13ORF38160P"/>
</dbReference>
<keyword evidence="2 6" id="KW-0489">Methyltransferase</keyword>
<dbReference type="KEGG" id="snep:Enr13x_38160"/>
<dbReference type="GO" id="GO:0008170">
    <property type="term" value="F:N-methyltransferase activity"/>
    <property type="evidence" value="ECO:0007669"/>
    <property type="project" value="InterPro"/>
</dbReference>
<evidence type="ECO:0000259" key="5">
    <source>
        <dbReference type="Pfam" id="PF01555"/>
    </source>
</evidence>
<evidence type="ECO:0000313" key="6">
    <source>
        <dbReference type="EMBL" id="QDV43956.1"/>
    </source>
</evidence>
<evidence type="ECO:0000256" key="4">
    <source>
        <dbReference type="RuleBase" id="RU362026"/>
    </source>
</evidence>
<dbReference type="InterPro" id="IPR029063">
    <property type="entry name" value="SAM-dependent_MTases_sf"/>
</dbReference>
<proteinExistence type="inferred from homology"/>
<accession>A0A518HSZ8</accession>
<dbReference type="PRINTS" id="PR00508">
    <property type="entry name" value="S21N4MTFRASE"/>
</dbReference>
<dbReference type="GO" id="GO:0009007">
    <property type="term" value="F:site-specific DNA-methyltransferase (adenine-specific) activity"/>
    <property type="evidence" value="ECO:0007669"/>
    <property type="project" value="TreeGrafter"/>
</dbReference>
<gene>
    <name evidence="6" type="primary">dpnA_1</name>
    <name evidence="6" type="ORF">Enr13x_38160</name>
</gene>
<keyword evidence="3 6" id="KW-0808">Transferase</keyword>
<dbReference type="Proteomes" id="UP000319004">
    <property type="component" value="Chromosome"/>
</dbReference>
<comment type="similarity">
    <text evidence="1 4">Belongs to the N(4)/N(6)-methyltransferase family.</text>
</comment>
<dbReference type="InterPro" id="IPR002052">
    <property type="entry name" value="DNA_methylase_N6_adenine_CS"/>
</dbReference>